<keyword evidence="3" id="KW-1185">Reference proteome</keyword>
<dbReference type="Proteomes" id="UP001623348">
    <property type="component" value="Unassembled WGS sequence"/>
</dbReference>
<name>A0ABC9XGA0_GRUJA</name>
<dbReference type="AlphaFoldDB" id="A0ABC9XGA0"/>
<evidence type="ECO:0000256" key="1">
    <source>
        <dbReference type="SAM" id="MobiDB-lite"/>
    </source>
</evidence>
<accession>A0ABC9XGA0</accession>
<sequence>MAGGAEGERNLPLETRGSESSESRCGRLGSVVMDFILEISSSKMSWKTTEHNRKICQQENKTVWTNQRSVKLKMAELEGLLNTGLGPKEGELKKNVSVDADVKREVLAAGVARKFLVGL</sequence>
<dbReference type="EMBL" id="BAAFJT010000015">
    <property type="protein sequence ID" value="GAB0196693.1"/>
    <property type="molecule type" value="Genomic_DNA"/>
</dbReference>
<protein>
    <submittedName>
        <fullName evidence="2">Uncharacterized protein</fullName>
    </submittedName>
</protein>
<organism evidence="2 3">
    <name type="scientific">Grus japonensis</name>
    <name type="common">Japanese crane</name>
    <name type="synonym">Red-crowned crane</name>
    <dbReference type="NCBI Taxonomy" id="30415"/>
    <lineage>
        <taxon>Eukaryota</taxon>
        <taxon>Metazoa</taxon>
        <taxon>Chordata</taxon>
        <taxon>Craniata</taxon>
        <taxon>Vertebrata</taxon>
        <taxon>Euteleostomi</taxon>
        <taxon>Archelosauria</taxon>
        <taxon>Archosauria</taxon>
        <taxon>Dinosauria</taxon>
        <taxon>Saurischia</taxon>
        <taxon>Theropoda</taxon>
        <taxon>Coelurosauria</taxon>
        <taxon>Aves</taxon>
        <taxon>Neognathae</taxon>
        <taxon>Neoaves</taxon>
        <taxon>Gruiformes</taxon>
        <taxon>Gruidae</taxon>
        <taxon>Grus</taxon>
    </lineage>
</organism>
<reference evidence="2 3" key="1">
    <citation type="submission" date="2024-06" db="EMBL/GenBank/DDBJ databases">
        <title>The draft genome of Grus japonensis, version 3.</title>
        <authorList>
            <person name="Nabeshima K."/>
            <person name="Suzuki S."/>
            <person name="Onuma M."/>
        </authorList>
    </citation>
    <scope>NUCLEOTIDE SEQUENCE [LARGE SCALE GENOMIC DNA]</scope>
    <source>
        <strain evidence="2 3">451A</strain>
    </source>
</reference>
<gene>
    <name evidence="2" type="ORF">GRJ2_002134600</name>
</gene>
<proteinExistence type="predicted"/>
<feature type="region of interest" description="Disordered" evidence="1">
    <location>
        <begin position="1"/>
        <end position="25"/>
    </location>
</feature>
<evidence type="ECO:0000313" key="3">
    <source>
        <dbReference type="Proteomes" id="UP001623348"/>
    </source>
</evidence>
<comment type="caution">
    <text evidence="2">The sequence shown here is derived from an EMBL/GenBank/DDBJ whole genome shotgun (WGS) entry which is preliminary data.</text>
</comment>
<evidence type="ECO:0000313" key="2">
    <source>
        <dbReference type="EMBL" id="GAB0196693.1"/>
    </source>
</evidence>